<gene>
    <name evidence="2" type="ORF">AQI95_35975</name>
</gene>
<feature type="region of interest" description="Disordered" evidence="1">
    <location>
        <begin position="175"/>
        <end position="197"/>
    </location>
</feature>
<evidence type="ECO:0000313" key="2">
    <source>
        <dbReference type="EMBL" id="KUN00042.1"/>
    </source>
</evidence>
<dbReference type="Proteomes" id="UP000053127">
    <property type="component" value="Unassembled WGS sequence"/>
</dbReference>
<evidence type="ECO:0000256" key="1">
    <source>
        <dbReference type="SAM" id="MobiDB-lite"/>
    </source>
</evidence>
<dbReference type="AlphaFoldDB" id="A0A117PZ25"/>
<sequence length="197" mass="21729">MPTGPLTIASRPTSHRELLCRLDGFLQDSEQILTSWAVYSDEHTDLDGWPYDDHAYALRQSQRDADTAQAFETVRSGARHLLATAHTQLAHLPTRLVQNRWGFQLGVLATALDRLDALHEQWERTRDSLPADARPGTPVFDDALAEHHAECWTYLDDWASHGDALGEINSAARHAPSLLAPPPTAVRAPGRTASAGK</sequence>
<proteinExistence type="predicted"/>
<comment type="caution">
    <text evidence="2">The sequence shown here is derived from an EMBL/GenBank/DDBJ whole genome shotgun (WGS) entry which is preliminary data.</text>
</comment>
<reference evidence="2 3" key="1">
    <citation type="submission" date="2015-10" db="EMBL/GenBank/DDBJ databases">
        <title>Draft genome sequence of Streptomyces yokosukanensis DSM 40224, type strain for the species Streptomyces yokosukanensis.</title>
        <authorList>
            <person name="Ruckert C."/>
            <person name="Winkler A."/>
            <person name="Kalinowski J."/>
            <person name="Kampfer P."/>
            <person name="Glaeser S."/>
        </authorList>
    </citation>
    <scope>NUCLEOTIDE SEQUENCE [LARGE SCALE GENOMIC DNA]</scope>
    <source>
        <strain evidence="2 3">DSM 40224</strain>
    </source>
</reference>
<organism evidence="2 3">
    <name type="scientific">Streptomyces yokosukanensis</name>
    <dbReference type="NCBI Taxonomy" id="67386"/>
    <lineage>
        <taxon>Bacteria</taxon>
        <taxon>Bacillati</taxon>
        <taxon>Actinomycetota</taxon>
        <taxon>Actinomycetes</taxon>
        <taxon>Kitasatosporales</taxon>
        <taxon>Streptomycetaceae</taxon>
        <taxon>Streptomyces</taxon>
    </lineage>
</organism>
<protein>
    <submittedName>
        <fullName evidence="2">Uncharacterized protein</fullName>
    </submittedName>
</protein>
<accession>A0A117PZ25</accession>
<keyword evidence="3" id="KW-1185">Reference proteome</keyword>
<name>A0A117PZ25_9ACTN</name>
<evidence type="ECO:0000313" key="3">
    <source>
        <dbReference type="Proteomes" id="UP000053127"/>
    </source>
</evidence>
<dbReference type="EMBL" id="LMWN01000059">
    <property type="protein sequence ID" value="KUN00042.1"/>
    <property type="molecule type" value="Genomic_DNA"/>
</dbReference>
<dbReference type="STRING" id="67386.AQI95_35975"/>